<dbReference type="PANTHER" id="PTHR33270:SF18">
    <property type="entry name" value="OS02G0324700 PROTEIN"/>
    <property type="match status" value="1"/>
</dbReference>
<dbReference type="AlphaFoldDB" id="A0A834WLE6"/>
<dbReference type="Pfam" id="PF23156">
    <property type="entry name" value="DUF7054"/>
    <property type="match status" value="1"/>
</dbReference>
<gene>
    <name evidence="2" type="ORF">G2W53_018794</name>
</gene>
<proteinExistence type="predicted"/>
<feature type="domain" description="DUF7054" evidence="1">
    <location>
        <begin position="15"/>
        <end position="96"/>
    </location>
</feature>
<dbReference type="InterPro" id="IPR040358">
    <property type="entry name" value="At4g22758-like"/>
</dbReference>
<name>A0A834WLE6_9FABA</name>
<evidence type="ECO:0000313" key="2">
    <source>
        <dbReference type="EMBL" id="KAF7827630.1"/>
    </source>
</evidence>
<reference evidence="2" key="1">
    <citation type="submission" date="2020-09" db="EMBL/GenBank/DDBJ databases">
        <title>Genome-Enabled Discovery of Anthraquinone Biosynthesis in Senna tora.</title>
        <authorList>
            <person name="Kang S.-H."/>
            <person name="Pandey R.P."/>
            <person name="Lee C.-M."/>
            <person name="Sim J.-S."/>
            <person name="Jeong J.-T."/>
            <person name="Choi B.-S."/>
            <person name="Jung M."/>
            <person name="Ginzburg D."/>
            <person name="Zhao K."/>
            <person name="Won S.Y."/>
            <person name="Oh T.-J."/>
            <person name="Yu Y."/>
            <person name="Kim N.-H."/>
            <person name="Lee O.R."/>
            <person name="Lee T.-H."/>
            <person name="Bashyal P."/>
            <person name="Kim T.-S."/>
            <person name="Lee W.-H."/>
            <person name="Kawkins C."/>
            <person name="Kim C.-K."/>
            <person name="Kim J.S."/>
            <person name="Ahn B.O."/>
            <person name="Rhee S.Y."/>
            <person name="Sohng J.K."/>
        </authorList>
    </citation>
    <scope>NUCLEOTIDE SEQUENCE</scope>
    <source>
        <tissue evidence="2">Leaf</tissue>
    </source>
</reference>
<evidence type="ECO:0000313" key="3">
    <source>
        <dbReference type="Proteomes" id="UP000634136"/>
    </source>
</evidence>
<organism evidence="2 3">
    <name type="scientific">Senna tora</name>
    <dbReference type="NCBI Taxonomy" id="362788"/>
    <lineage>
        <taxon>Eukaryota</taxon>
        <taxon>Viridiplantae</taxon>
        <taxon>Streptophyta</taxon>
        <taxon>Embryophyta</taxon>
        <taxon>Tracheophyta</taxon>
        <taxon>Spermatophyta</taxon>
        <taxon>Magnoliopsida</taxon>
        <taxon>eudicotyledons</taxon>
        <taxon>Gunneridae</taxon>
        <taxon>Pentapetalae</taxon>
        <taxon>rosids</taxon>
        <taxon>fabids</taxon>
        <taxon>Fabales</taxon>
        <taxon>Fabaceae</taxon>
        <taxon>Caesalpinioideae</taxon>
        <taxon>Cassia clade</taxon>
        <taxon>Senna</taxon>
    </lineage>
</organism>
<dbReference type="OrthoDB" id="1919859at2759"/>
<dbReference type="Proteomes" id="UP000634136">
    <property type="component" value="Unassembled WGS sequence"/>
</dbReference>
<sequence length="218" mass="24466">MFFNKQKKNASVHGKRRLVSINVQGSTGPIRFIVSEEALVAQVIDTALKTYARSGRLPVLGSNISDFLLYCPLVGTQALMPWDMIGSCEGRDFLLCKKPPVVVPEKVTTHIATKVISPRKGFDSMARVSNVEGCVNGTDLHHHLPAPEFMNSFKLRFPCCSISSATNTLAPRKWSMMVCLGSRQRMMSFWFLPTEVTRLVKSESSMEGRECRYRETFL</sequence>
<keyword evidence="3" id="KW-1185">Reference proteome</keyword>
<accession>A0A834WLE6</accession>
<dbReference type="EMBL" id="JAAIUW010000006">
    <property type="protein sequence ID" value="KAF7827630.1"/>
    <property type="molecule type" value="Genomic_DNA"/>
</dbReference>
<comment type="caution">
    <text evidence="2">The sequence shown here is derived from an EMBL/GenBank/DDBJ whole genome shotgun (WGS) entry which is preliminary data.</text>
</comment>
<dbReference type="PANTHER" id="PTHR33270">
    <property type="entry name" value="BNAC05G50380D PROTEIN"/>
    <property type="match status" value="1"/>
</dbReference>
<evidence type="ECO:0000259" key="1">
    <source>
        <dbReference type="Pfam" id="PF23156"/>
    </source>
</evidence>
<dbReference type="InterPro" id="IPR055482">
    <property type="entry name" value="DUF7054"/>
</dbReference>
<protein>
    <submittedName>
        <fullName evidence="2">Senescence-associated protein</fullName>
    </submittedName>
</protein>